<comment type="caution">
    <text evidence="2">The sequence shown here is derived from an EMBL/GenBank/DDBJ whole genome shotgun (WGS) entry which is preliminary data.</text>
</comment>
<protein>
    <submittedName>
        <fullName evidence="2">Uncharacterized protein</fullName>
    </submittedName>
</protein>
<dbReference type="Proteomes" id="UP001229421">
    <property type="component" value="Unassembled WGS sequence"/>
</dbReference>
<organism evidence="2 3">
    <name type="scientific">Tagetes erecta</name>
    <name type="common">African marigold</name>
    <dbReference type="NCBI Taxonomy" id="13708"/>
    <lineage>
        <taxon>Eukaryota</taxon>
        <taxon>Viridiplantae</taxon>
        <taxon>Streptophyta</taxon>
        <taxon>Embryophyta</taxon>
        <taxon>Tracheophyta</taxon>
        <taxon>Spermatophyta</taxon>
        <taxon>Magnoliopsida</taxon>
        <taxon>eudicotyledons</taxon>
        <taxon>Gunneridae</taxon>
        <taxon>Pentapetalae</taxon>
        <taxon>asterids</taxon>
        <taxon>campanulids</taxon>
        <taxon>Asterales</taxon>
        <taxon>Asteraceae</taxon>
        <taxon>Asteroideae</taxon>
        <taxon>Heliantheae alliance</taxon>
        <taxon>Tageteae</taxon>
        <taxon>Tagetes</taxon>
    </lineage>
</organism>
<dbReference type="EMBL" id="JAUHHV010000007">
    <property type="protein sequence ID" value="KAK1417328.1"/>
    <property type="molecule type" value="Genomic_DNA"/>
</dbReference>
<feature type="region of interest" description="Disordered" evidence="1">
    <location>
        <begin position="85"/>
        <end position="109"/>
    </location>
</feature>
<reference evidence="2" key="1">
    <citation type="journal article" date="2023" name="bioRxiv">
        <title>Improved chromosome-level genome assembly for marigold (Tagetes erecta).</title>
        <authorList>
            <person name="Jiang F."/>
            <person name="Yuan L."/>
            <person name="Wang S."/>
            <person name="Wang H."/>
            <person name="Xu D."/>
            <person name="Wang A."/>
            <person name="Fan W."/>
        </authorList>
    </citation>
    <scope>NUCLEOTIDE SEQUENCE</scope>
    <source>
        <strain evidence="2">WSJ</strain>
        <tissue evidence="2">Leaf</tissue>
    </source>
</reference>
<accession>A0AAD8K7G1</accession>
<feature type="compositionally biased region" description="Polar residues" evidence="1">
    <location>
        <begin position="96"/>
        <end position="109"/>
    </location>
</feature>
<name>A0AAD8K7G1_TARER</name>
<dbReference type="AlphaFoldDB" id="A0AAD8K7G1"/>
<proteinExistence type="predicted"/>
<sequence length="109" mass="12588">MPTRQGKKVGTYERLLLRRREREREVRELLLMFWLPTADEDTMTIIYGFKGGIRVGVVVEDKQTNYDNIVDPTLCHPTVTNNPPRSCFQKSKKSSSHSNVPLNTNLQLI</sequence>
<evidence type="ECO:0000313" key="2">
    <source>
        <dbReference type="EMBL" id="KAK1417328.1"/>
    </source>
</evidence>
<evidence type="ECO:0000313" key="3">
    <source>
        <dbReference type="Proteomes" id="UP001229421"/>
    </source>
</evidence>
<gene>
    <name evidence="2" type="ORF">QVD17_26455</name>
</gene>
<evidence type="ECO:0000256" key="1">
    <source>
        <dbReference type="SAM" id="MobiDB-lite"/>
    </source>
</evidence>
<keyword evidence="3" id="KW-1185">Reference proteome</keyword>